<organism evidence="2 3">
    <name type="scientific">Punica granatum</name>
    <name type="common">Pomegranate</name>
    <dbReference type="NCBI Taxonomy" id="22663"/>
    <lineage>
        <taxon>Eukaryota</taxon>
        <taxon>Viridiplantae</taxon>
        <taxon>Streptophyta</taxon>
        <taxon>Embryophyta</taxon>
        <taxon>Tracheophyta</taxon>
        <taxon>Spermatophyta</taxon>
        <taxon>Magnoliopsida</taxon>
        <taxon>eudicotyledons</taxon>
        <taxon>Gunneridae</taxon>
        <taxon>Pentapetalae</taxon>
        <taxon>rosids</taxon>
        <taxon>malvids</taxon>
        <taxon>Myrtales</taxon>
        <taxon>Lythraceae</taxon>
        <taxon>Punica</taxon>
    </lineage>
</organism>
<comment type="caution">
    <text evidence="2">The sequence shown here is derived from an EMBL/GenBank/DDBJ whole genome shotgun (WGS) entry which is preliminary data.</text>
</comment>
<keyword evidence="3" id="KW-1185">Reference proteome</keyword>
<gene>
    <name evidence="2" type="ORF">CRG98_014473</name>
</gene>
<dbReference type="EMBL" id="PGOL01000769">
    <property type="protein sequence ID" value="PKI65159.1"/>
    <property type="molecule type" value="Genomic_DNA"/>
</dbReference>
<name>A0A2I0K9D7_PUNGR</name>
<evidence type="ECO:0000256" key="1">
    <source>
        <dbReference type="SAM" id="MobiDB-lite"/>
    </source>
</evidence>
<accession>A0A2I0K9D7</accession>
<evidence type="ECO:0000313" key="2">
    <source>
        <dbReference type="EMBL" id="PKI65159.1"/>
    </source>
</evidence>
<protein>
    <submittedName>
        <fullName evidence="2">Uncharacterized protein</fullName>
    </submittedName>
</protein>
<evidence type="ECO:0000313" key="3">
    <source>
        <dbReference type="Proteomes" id="UP000233551"/>
    </source>
</evidence>
<dbReference type="Proteomes" id="UP000233551">
    <property type="component" value="Unassembled WGS sequence"/>
</dbReference>
<proteinExistence type="predicted"/>
<reference evidence="2 3" key="1">
    <citation type="submission" date="2017-11" db="EMBL/GenBank/DDBJ databases">
        <title>De-novo sequencing of pomegranate (Punica granatum L.) genome.</title>
        <authorList>
            <person name="Akparov Z."/>
            <person name="Amiraslanov A."/>
            <person name="Hajiyeva S."/>
            <person name="Abbasov M."/>
            <person name="Kaur K."/>
            <person name="Hamwieh A."/>
            <person name="Solovyev V."/>
            <person name="Salamov A."/>
            <person name="Braich B."/>
            <person name="Kosarev P."/>
            <person name="Mahmoud A."/>
            <person name="Hajiyev E."/>
            <person name="Babayeva S."/>
            <person name="Izzatullayeva V."/>
            <person name="Mammadov A."/>
            <person name="Mammadov A."/>
            <person name="Sharifova S."/>
            <person name="Ojaghi J."/>
            <person name="Eynullazada K."/>
            <person name="Bayramov B."/>
            <person name="Abdulazimova A."/>
            <person name="Shahmuradov I."/>
        </authorList>
    </citation>
    <scope>NUCLEOTIDE SEQUENCE [LARGE SCALE GENOMIC DNA]</scope>
    <source>
        <strain evidence="3">cv. AG2017</strain>
        <tissue evidence="2">Leaf</tissue>
    </source>
</reference>
<feature type="compositionally biased region" description="Basic and acidic residues" evidence="1">
    <location>
        <begin position="87"/>
        <end position="98"/>
    </location>
</feature>
<dbReference type="AlphaFoldDB" id="A0A2I0K9D7"/>
<feature type="region of interest" description="Disordered" evidence="1">
    <location>
        <begin position="76"/>
        <end position="98"/>
    </location>
</feature>
<sequence>MVSVFHSASRQEYARWIARLNNRPLTCQHIDILPMSPYWALQLDPVRLLGEERLRRRNRVIPLVIATARTPPPAIWRSSNHLPDAIEPMKPDSPRVRPDLAEPSYIGIRTSRQGSSQIEWLEVQSHPGFVDPRVGFELGSRTWPRGQIAPSSTNQGLGACGLYREKQRVPGGSGGTVSIYK</sequence>